<feature type="region of interest" description="Disordered" evidence="1">
    <location>
        <begin position="227"/>
        <end position="247"/>
    </location>
</feature>
<gene>
    <name evidence="3" type="ORF">PS833_06297</name>
</gene>
<keyword evidence="2" id="KW-0472">Membrane</keyword>
<feature type="transmembrane region" description="Helical" evidence="2">
    <location>
        <begin position="59"/>
        <end position="77"/>
    </location>
</feature>
<feature type="transmembrane region" description="Helical" evidence="2">
    <location>
        <begin position="33"/>
        <end position="53"/>
    </location>
</feature>
<evidence type="ECO:0000256" key="2">
    <source>
        <dbReference type="SAM" id="Phobius"/>
    </source>
</evidence>
<dbReference type="Proteomes" id="UP000409037">
    <property type="component" value="Unassembled WGS sequence"/>
</dbReference>
<reference evidence="3 4" key="1">
    <citation type="submission" date="2019-09" db="EMBL/GenBank/DDBJ databases">
        <authorList>
            <person name="Chandra G."/>
            <person name="Truman W A."/>
        </authorList>
    </citation>
    <scope>NUCLEOTIDE SEQUENCE [LARGE SCALE GENOMIC DNA]</scope>
    <source>
        <strain evidence="3">PS833</strain>
    </source>
</reference>
<name>A0A5E7FYR5_PSEFL</name>
<evidence type="ECO:0000256" key="1">
    <source>
        <dbReference type="SAM" id="MobiDB-lite"/>
    </source>
</evidence>
<accession>A0A5E7FYR5</accession>
<feature type="transmembrane region" description="Helical" evidence="2">
    <location>
        <begin position="177"/>
        <end position="194"/>
    </location>
</feature>
<keyword evidence="2" id="KW-0812">Transmembrane</keyword>
<feature type="transmembrane region" description="Helical" evidence="2">
    <location>
        <begin position="148"/>
        <end position="165"/>
    </location>
</feature>
<proteinExistence type="predicted"/>
<sequence length="247" mass="27700">MKLMEWADLKVLYKRSRKQPNKLLFKRENARRLWPMWAAAASTIPLVVFAGLGIKNPALIPYAYIVLFPWALALYLTRLKALQMVYPRQFAEHAIDRQSSLGKENILCYAFFLEALRDEGYTASKLRELSAYADLTGKPARPALSQNLGFASLVAFMVALCTEVIKATPFFTLGKGWVFVMMGIVLLVISGLILDGIHSPAYERAWVKRYLDMAAYDLEEPVQVIPRDSSEVPTRDAPSAVVTPSPA</sequence>
<protein>
    <recommendedName>
        <fullName evidence="5">Integral membrane protein</fullName>
    </recommendedName>
</protein>
<organism evidence="3 4">
    <name type="scientific">Pseudomonas fluorescens</name>
    <dbReference type="NCBI Taxonomy" id="294"/>
    <lineage>
        <taxon>Bacteria</taxon>
        <taxon>Pseudomonadati</taxon>
        <taxon>Pseudomonadota</taxon>
        <taxon>Gammaproteobacteria</taxon>
        <taxon>Pseudomonadales</taxon>
        <taxon>Pseudomonadaceae</taxon>
        <taxon>Pseudomonas</taxon>
    </lineage>
</organism>
<evidence type="ECO:0008006" key="5">
    <source>
        <dbReference type="Google" id="ProtNLM"/>
    </source>
</evidence>
<dbReference type="RefSeq" id="WP_224794161.1">
    <property type="nucleotide sequence ID" value="NZ_CABVHU010000027.1"/>
</dbReference>
<evidence type="ECO:0000313" key="4">
    <source>
        <dbReference type="Proteomes" id="UP000409037"/>
    </source>
</evidence>
<dbReference type="EMBL" id="CABVHU010000027">
    <property type="protein sequence ID" value="VVO43934.1"/>
    <property type="molecule type" value="Genomic_DNA"/>
</dbReference>
<evidence type="ECO:0000313" key="3">
    <source>
        <dbReference type="EMBL" id="VVO43934.1"/>
    </source>
</evidence>
<dbReference type="AlphaFoldDB" id="A0A5E7FYR5"/>
<keyword evidence="2" id="KW-1133">Transmembrane helix</keyword>